<protein>
    <submittedName>
        <fullName evidence="1">Uncharacterized protein</fullName>
    </submittedName>
</protein>
<dbReference type="OrthoDB" id="313601at2759"/>
<organism evidence="1 2">
    <name type="scientific">Paramecium sonneborni</name>
    <dbReference type="NCBI Taxonomy" id="65129"/>
    <lineage>
        <taxon>Eukaryota</taxon>
        <taxon>Sar</taxon>
        <taxon>Alveolata</taxon>
        <taxon>Ciliophora</taxon>
        <taxon>Intramacronucleata</taxon>
        <taxon>Oligohymenophorea</taxon>
        <taxon>Peniculida</taxon>
        <taxon>Parameciidae</taxon>
        <taxon>Paramecium</taxon>
    </lineage>
</organism>
<name>A0A8S1QRT4_9CILI</name>
<dbReference type="Proteomes" id="UP000692954">
    <property type="component" value="Unassembled WGS sequence"/>
</dbReference>
<proteinExistence type="predicted"/>
<sequence length="425" mass="51467">MENRDVLYKVFEFYSKQQYIQGQYATFERQQYESSIFTVGKWMHFCRDFLIKINHSKLLELFKKKAKNSKELNFDQFIQLLNLLAEEEGINFDQYQNNLGLDNWKLCVQKMKTFQKPFQMKDKTERITDVKYQFKIYHPEVKDDQQIKQILLQRKQQNEQIKLIERKKKVFNKLQFEQKHFTKSQLLSKYPNLTELIEKLPNPSKHKFSQYDYKEQEKSFNGSQKRQSSLTWESLNQLPLATDFLKDLMDDQDNEDQYLQEYYKSQNKIIQDNSVQRVQNERQKRSISDHKQIKKVQIYSEQYSIDNINNFEIQSKKKKLKSMNTNTEQNNNENFISLRQVNQKLMRQEKQQLKQQNYSMELGRQNKSNEQHEISFIKDKSVPNKLNISMLKRVQQISGLEAIKEQNLLNQIIQKQREKQKIVQK</sequence>
<comment type="caution">
    <text evidence="1">The sequence shown here is derived from an EMBL/GenBank/DDBJ whole genome shotgun (WGS) entry which is preliminary data.</text>
</comment>
<evidence type="ECO:0000313" key="1">
    <source>
        <dbReference type="EMBL" id="CAD8117605.1"/>
    </source>
</evidence>
<evidence type="ECO:0000313" key="2">
    <source>
        <dbReference type="Proteomes" id="UP000692954"/>
    </source>
</evidence>
<dbReference type="EMBL" id="CAJJDN010000114">
    <property type="protein sequence ID" value="CAD8117605.1"/>
    <property type="molecule type" value="Genomic_DNA"/>
</dbReference>
<dbReference type="AlphaFoldDB" id="A0A8S1QRT4"/>
<reference evidence="1" key="1">
    <citation type="submission" date="2021-01" db="EMBL/GenBank/DDBJ databases">
        <authorList>
            <consortium name="Genoscope - CEA"/>
            <person name="William W."/>
        </authorList>
    </citation>
    <scope>NUCLEOTIDE SEQUENCE</scope>
</reference>
<accession>A0A8S1QRT4</accession>
<gene>
    <name evidence="1" type="ORF">PSON_ATCC_30995.1.T1140105</name>
</gene>
<keyword evidence="2" id="KW-1185">Reference proteome</keyword>